<keyword evidence="4" id="KW-0547">Nucleotide-binding</keyword>
<dbReference type="Pfam" id="PF08544">
    <property type="entry name" value="GHMP_kinases_C"/>
    <property type="match status" value="1"/>
</dbReference>
<keyword evidence="1" id="KW-0963">Cytoplasm</keyword>
<name>A0ABU4UXB7_9PSEU</name>
<evidence type="ECO:0000256" key="9">
    <source>
        <dbReference type="ARBA" id="ARBA00029438"/>
    </source>
</evidence>
<organism evidence="13 14">
    <name type="scientific">Lentzea sokolovensis</name>
    <dbReference type="NCBI Taxonomy" id="3095429"/>
    <lineage>
        <taxon>Bacteria</taxon>
        <taxon>Bacillati</taxon>
        <taxon>Actinomycetota</taxon>
        <taxon>Actinomycetes</taxon>
        <taxon>Pseudonocardiales</taxon>
        <taxon>Pseudonocardiaceae</taxon>
        <taxon>Lentzea</taxon>
    </lineage>
</organism>
<evidence type="ECO:0000256" key="2">
    <source>
        <dbReference type="ARBA" id="ARBA00022516"/>
    </source>
</evidence>
<reference evidence="13 14" key="2">
    <citation type="submission" date="2023-11" db="EMBL/GenBank/DDBJ databases">
        <authorList>
            <person name="Lara A.C."/>
            <person name="Chronakova A."/>
        </authorList>
    </citation>
    <scope>NUCLEOTIDE SEQUENCE [LARGE SCALE GENOMIC DNA]</scope>
    <source>
        <strain evidence="13 14">BCCO 10_0061</strain>
    </source>
</reference>
<keyword evidence="3" id="KW-0808">Transferase</keyword>
<comment type="pathway">
    <text evidence="9">Isoprenoid biosynthesis; isopentenyl diphosphate biosynthesis via mevalonate pathway; isopentenyl diphosphate from (R)-mevalonate: step 1/3.</text>
</comment>
<gene>
    <name evidence="13" type="ORF">SK854_14765</name>
</gene>
<comment type="caution">
    <text evidence="13">The sequence shown here is derived from an EMBL/GenBank/DDBJ whole genome shotgun (WGS) entry which is preliminary data.</text>
</comment>
<dbReference type="PRINTS" id="PR00959">
    <property type="entry name" value="MEVGALKINASE"/>
</dbReference>
<protein>
    <submittedName>
        <fullName evidence="13">Galactokinase family protein</fullName>
    </submittedName>
</protein>
<dbReference type="Gene3D" id="3.30.70.890">
    <property type="entry name" value="GHMP kinase, C-terminal domain"/>
    <property type="match status" value="1"/>
</dbReference>
<dbReference type="SUPFAM" id="SSF55060">
    <property type="entry name" value="GHMP Kinase, C-terminal domain"/>
    <property type="match status" value="1"/>
</dbReference>
<accession>A0ABU4UXB7</accession>
<sequence>MTNNSTEPDTARSAPARICLAGEDLDWLGGSSLQAAIDLRIRCALTLAPRPSGFEVRASGTLTGRASSADVWTPADEAWADLARLAVTFHHDRDDDRWPSRLDIVSAIPPGAGLASSAALCVATLAISADWAVPGEPIDAGLVVERELAGRDVGPMDYVPCTAGGVVRVFCHEGRIESVGQLEWPSDLAIVVVDTRRTRDTSEVIRWKRARSQAGDPAIAAYVRRTTEVVETLGALLADEAPDPVAIGEALDRAQSTLREDMGVSDDVTDGCIEALKRQGALGAKITGTGKGGCVFGVFPGSGAAVAVGALVAEGFAATLTEVSKAGVCPG</sequence>
<dbReference type="InterPro" id="IPR013750">
    <property type="entry name" value="GHMP_kinase_C_dom"/>
</dbReference>
<dbReference type="PANTHER" id="PTHR43290:SF2">
    <property type="entry name" value="MEVALONATE KINASE"/>
    <property type="match status" value="1"/>
</dbReference>
<dbReference type="RefSeq" id="WP_319975656.1">
    <property type="nucleotide sequence ID" value="NZ_JAXAVU010000008.1"/>
</dbReference>
<feature type="domain" description="GHMP kinase C-terminal" evidence="11">
    <location>
        <begin position="242"/>
        <end position="308"/>
    </location>
</feature>
<proteinExistence type="predicted"/>
<dbReference type="Gene3D" id="3.30.230.10">
    <property type="match status" value="1"/>
</dbReference>
<evidence type="ECO:0000256" key="4">
    <source>
        <dbReference type="ARBA" id="ARBA00022741"/>
    </source>
</evidence>
<dbReference type="PANTHER" id="PTHR43290">
    <property type="entry name" value="MEVALONATE KINASE"/>
    <property type="match status" value="1"/>
</dbReference>
<dbReference type="InterPro" id="IPR036554">
    <property type="entry name" value="GHMP_kinase_C_sf"/>
</dbReference>
<keyword evidence="7" id="KW-0460">Magnesium</keyword>
<evidence type="ECO:0000259" key="10">
    <source>
        <dbReference type="Pfam" id="PF00288"/>
    </source>
</evidence>
<dbReference type="InterPro" id="IPR006204">
    <property type="entry name" value="GHMP_kinase_N_dom"/>
</dbReference>
<keyword evidence="6" id="KW-0067">ATP-binding</keyword>
<dbReference type="InterPro" id="IPR019539">
    <property type="entry name" value="GalKase_N"/>
</dbReference>
<dbReference type="SUPFAM" id="SSF54211">
    <property type="entry name" value="Ribosomal protein S5 domain 2-like"/>
    <property type="match status" value="1"/>
</dbReference>
<evidence type="ECO:0000313" key="14">
    <source>
        <dbReference type="Proteomes" id="UP001285352"/>
    </source>
</evidence>
<dbReference type="Pfam" id="PF00288">
    <property type="entry name" value="GHMP_kinases_N"/>
    <property type="match status" value="1"/>
</dbReference>
<dbReference type="Pfam" id="PF10509">
    <property type="entry name" value="GalKase_gal_bdg"/>
    <property type="match status" value="1"/>
</dbReference>
<dbReference type="InterPro" id="IPR006205">
    <property type="entry name" value="Mev_gal_kin"/>
</dbReference>
<dbReference type="InterPro" id="IPR020568">
    <property type="entry name" value="Ribosomal_Su5_D2-typ_SF"/>
</dbReference>
<dbReference type="Proteomes" id="UP001285352">
    <property type="component" value="Unassembled WGS sequence"/>
</dbReference>
<evidence type="ECO:0000259" key="12">
    <source>
        <dbReference type="Pfam" id="PF10509"/>
    </source>
</evidence>
<keyword evidence="14" id="KW-1185">Reference proteome</keyword>
<keyword evidence="8" id="KW-0443">Lipid metabolism</keyword>
<evidence type="ECO:0000256" key="6">
    <source>
        <dbReference type="ARBA" id="ARBA00022840"/>
    </source>
</evidence>
<evidence type="ECO:0000256" key="5">
    <source>
        <dbReference type="ARBA" id="ARBA00022777"/>
    </source>
</evidence>
<evidence type="ECO:0000256" key="3">
    <source>
        <dbReference type="ARBA" id="ARBA00022679"/>
    </source>
</evidence>
<reference evidence="13 14" key="1">
    <citation type="submission" date="2023-11" db="EMBL/GenBank/DDBJ databases">
        <title>Lentzea sokolovensis, sp. nov., Lentzea kristufkii, sp. nov., and Lentzea miocenensis, sp. nov., rare actinobacteria from Sokolov Coal Basin, Miocene lacustrine sediment, Czech Republic.</title>
        <authorList>
            <person name="Lara A."/>
            <person name="Kotroba L."/>
            <person name="Nouioui I."/>
            <person name="Neumann-Schaal M."/>
            <person name="Mast Y."/>
            <person name="Chronakova A."/>
        </authorList>
    </citation>
    <scope>NUCLEOTIDE SEQUENCE [LARGE SCALE GENOMIC DNA]</scope>
    <source>
        <strain evidence="13 14">BCCO 10_0061</strain>
    </source>
</reference>
<dbReference type="InterPro" id="IPR014721">
    <property type="entry name" value="Ribsml_uS5_D2-typ_fold_subgr"/>
</dbReference>
<feature type="domain" description="Galactokinase N-terminal" evidence="12">
    <location>
        <begin position="10"/>
        <end position="45"/>
    </location>
</feature>
<evidence type="ECO:0000259" key="11">
    <source>
        <dbReference type="Pfam" id="PF08544"/>
    </source>
</evidence>
<keyword evidence="5" id="KW-0418">Kinase</keyword>
<evidence type="ECO:0000256" key="8">
    <source>
        <dbReference type="ARBA" id="ARBA00023098"/>
    </source>
</evidence>
<evidence type="ECO:0000256" key="7">
    <source>
        <dbReference type="ARBA" id="ARBA00022842"/>
    </source>
</evidence>
<evidence type="ECO:0000313" key="13">
    <source>
        <dbReference type="EMBL" id="MDX8143386.1"/>
    </source>
</evidence>
<evidence type="ECO:0000256" key="1">
    <source>
        <dbReference type="ARBA" id="ARBA00022490"/>
    </source>
</evidence>
<feature type="domain" description="GHMP kinase N-terminal" evidence="10">
    <location>
        <begin position="101"/>
        <end position="165"/>
    </location>
</feature>
<keyword evidence="2" id="KW-0444">Lipid biosynthesis</keyword>
<dbReference type="EMBL" id="JAXAVU010000008">
    <property type="protein sequence ID" value="MDX8143386.1"/>
    <property type="molecule type" value="Genomic_DNA"/>
</dbReference>